<feature type="non-terminal residue" evidence="1">
    <location>
        <position position="1"/>
    </location>
</feature>
<gene>
    <name evidence="1" type="ORF">EIN_377680</name>
</gene>
<dbReference type="KEGG" id="eiv:EIN_377680"/>
<dbReference type="Proteomes" id="UP000014680">
    <property type="component" value="Unassembled WGS sequence"/>
</dbReference>
<dbReference type="AlphaFoldDB" id="A0A0A1TW55"/>
<protein>
    <submittedName>
        <fullName evidence="1">Uncharacterized protein</fullName>
    </submittedName>
</protein>
<keyword evidence="2" id="KW-1185">Reference proteome</keyword>
<evidence type="ECO:0000313" key="2">
    <source>
        <dbReference type="Proteomes" id="UP000014680"/>
    </source>
</evidence>
<dbReference type="GeneID" id="14882475"/>
<dbReference type="VEuPathDB" id="AmoebaDB:EIN_377680"/>
<dbReference type="EMBL" id="KB207268">
    <property type="protein sequence ID" value="ELP83513.1"/>
    <property type="molecule type" value="Genomic_DNA"/>
</dbReference>
<sequence>VNPFFTLQFVTKFEPSEYFFFPSPSCYVKCGESTVYAIKGITLTNYFTSRAAYFIDSVSKRLNVKNSIYPINPISFMTQLESCYLFEAFSFVITKLISNEYEDQALFILNQLSVFTRVRAIDLLREIMESALPFGHRMVEHLKKTSGLDKSDMLVLINMVRVENPHLVALFTSSLLCSMRHDARISSTFGNKMIGMM</sequence>
<dbReference type="RefSeq" id="XP_004182859.1">
    <property type="nucleotide sequence ID" value="XM_004182811.1"/>
</dbReference>
<proteinExistence type="predicted"/>
<accession>A0A0A1TW55</accession>
<organism evidence="1 2">
    <name type="scientific">Entamoeba invadens IP1</name>
    <dbReference type="NCBI Taxonomy" id="370355"/>
    <lineage>
        <taxon>Eukaryota</taxon>
        <taxon>Amoebozoa</taxon>
        <taxon>Evosea</taxon>
        <taxon>Archamoebae</taxon>
        <taxon>Mastigamoebida</taxon>
        <taxon>Entamoebidae</taxon>
        <taxon>Entamoeba</taxon>
    </lineage>
</organism>
<reference evidence="1 2" key="1">
    <citation type="submission" date="2012-10" db="EMBL/GenBank/DDBJ databases">
        <authorList>
            <person name="Zafar N."/>
            <person name="Inman J."/>
            <person name="Hall N."/>
            <person name="Lorenzi H."/>
            <person name="Caler E."/>
        </authorList>
    </citation>
    <scope>NUCLEOTIDE SEQUENCE [LARGE SCALE GENOMIC DNA]</scope>
    <source>
        <strain evidence="1 2">IP1</strain>
    </source>
</reference>
<name>A0A0A1TW55_ENTIV</name>
<evidence type="ECO:0000313" key="1">
    <source>
        <dbReference type="EMBL" id="ELP83513.1"/>
    </source>
</evidence>